<dbReference type="OrthoDB" id="9781030at2"/>
<feature type="transmembrane region" description="Helical" evidence="6">
    <location>
        <begin position="231"/>
        <end position="253"/>
    </location>
</feature>
<comment type="subcellular location">
    <subcellularLocation>
        <location evidence="1">Cell membrane</location>
        <topology evidence="1">Multi-pass membrane protein</topology>
    </subcellularLocation>
</comment>
<evidence type="ECO:0000313" key="7">
    <source>
        <dbReference type="EMBL" id="SFZ85689.1"/>
    </source>
</evidence>
<feature type="transmembrane region" description="Helical" evidence="6">
    <location>
        <begin position="158"/>
        <end position="179"/>
    </location>
</feature>
<protein>
    <submittedName>
        <fullName evidence="7">Membrane protein</fullName>
    </submittedName>
</protein>
<reference evidence="7 8" key="1">
    <citation type="submission" date="2016-11" db="EMBL/GenBank/DDBJ databases">
        <authorList>
            <person name="Jaros S."/>
            <person name="Januszkiewicz K."/>
            <person name="Wedrychowicz H."/>
        </authorList>
    </citation>
    <scope>NUCLEOTIDE SEQUENCE [LARGE SCALE GENOMIC DNA]</scope>
    <source>
        <strain evidence="7 8">ATCC 23634</strain>
    </source>
</reference>
<keyword evidence="2" id="KW-1003">Cell membrane</keyword>
<gene>
    <name evidence="7" type="ORF">SAMN02983003_2857</name>
</gene>
<dbReference type="RefSeq" id="WP_143145808.1">
    <property type="nucleotide sequence ID" value="NZ_FPKU01000002.1"/>
</dbReference>
<evidence type="ECO:0000313" key="8">
    <source>
        <dbReference type="Proteomes" id="UP000183447"/>
    </source>
</evidence>
<keyword evidence="5 6" id="KW-0472">Membrane</keyword>
<evidence type="ECO:0000256" key="5">
    <source>
        <dbReference type="ARBA" id="ARBA00023136"/>
    </source>
</evidence>
<feature type="transmembrane region" description="Helical" evidence="6">
    <location>
        <begin position="45"/>
        <end position="74"/>
    </location>
</feature>
<feature type="transmembrane region" description="Helical" evidence="6">
    <location>
        <begin position="265"/>
        <end position="287"/>
    </location>
</feature>
<evidence type="ECO:0000256" key="1">
    <source>
        <dbReference type="ARBA" id="ARBA00004651"/>
    </source>
</evidence>
<dbReference type="GO" id="GO:0005886">
    <property type="term" value="C:plasma membrane"/>
    <property type="evidence" value="ECO:0007669"/>
    <property type="project" value="UniProtKB-SubCell"/>
</dbReference>
<keyword evidence="3 6" id="KW-0812">Transmembrane</keyword>
<evidence type="ECO:0000256" key="3">
    <source>
        <dbReference type="ARBA" id="ARBA00022692"/>
    </source>
</evidence>
<organism evidence="7 8">
    <name type="scientific">Devosia enhydra</name>
    <dbReference type="NCBI Taxonomy" id="665118"/>
    <lineage>
        <taxon>Bacteria</taxon>
        <taxon>Pseudomonadati</taxon>
        <taxon>Pseudomonadota</taxon>
        <taxon>Alphaproteobacteria</taxon>
        <taxon>Hyphomicrobiales</taxon>
        <taxon>Devosiaceae</taxon>
        <taxon>Devosia</taxon>
    </lineage>
</organism>
<feature type="transmembrane region" description="Helical" evidence="6">
    <location>
        <begin position="199"/>
        <end position="219"/>
    </location>
</feature>
<evidence type="ECO:0000256" key="2">
    <source>
        <dbReference type="ARBA" id="ARBA00022475"/>
    </source>
</evidence>
<dbReference type="PANTHER" id="PTHR30213:SF0">
    <property type="entry name" value="UPF0761 MEMBRANE PROTEIN YIHY"/>
    <property type="match status" value="1"/>
</dbReference>
<sequence>MDQQTAARVAQADRGRAASTPIAIPPKGWKDIAWRLYRALGEDRVMLTAAGVSFYLVLALVPTLTAVVALYGLFADRASVVSHLALLDGIVPHAALALIADQLTRLAARPADTLGITLLISLAIALWSASAGVKSMFEAMNVAYAEEERRNFFQISGLALLFTLGGAMAAILVAAAVIAMPPILSLLPLGPLAEIGVRVAAYAVMLAILWLGLSALYRWGPSREAARWRWIAPGTLLAVLGLGIGSIVFSWYVTNFSDYDAAYGSLGAMIALLTWFWLSTIIVIMGAELNSEIEHQTARDTTTGPEAPLGERGAYMADHVGRVWPPARKRLEAEERPQRERQRFNWGRIAASLPFAALMLRSQRNRR</sequence>
<accession>A0A1K2I037</accession>
<dbReference type="PANTHER" id="PTHR30213">
    <property type="entry name" value="INNER MEMBRANE PROTEIN YHJD"/>
    <property type="match status" value="1"/>
</dbReference>
<keyword evidence="8" id="KW-1185">Reference proteome</keyword>
<dbReference type="STRING" id="665118.SAMN02983003_2857"/>
<keyword evidence="4 6" id="KW-1133">Transmembrane helix</keyword>
<evidence type="ECO:0000256" key="4">
    <source>
        <dbReference type="ARBA" id="ARBA00022989"/>
    </source>
</evidence>
<dbReference type="Proteomes" id="UP000183447">
    <property type="component" value="Unassembled WGS sequence"/>
</dbReference>
<feature type="transmembrane region" description="Helical" evidence="6">
    <location>
        <begin position="114"/>
        <end position="137"/>
    </location>
</feature>
<evidence type="ECO:0000256" key="6">
    <source>
        <dbReference type="SAM" id="Phobius"/>
    </source>
</evidence>
<dbReference type="EMBL" id="FPKU01000002">
    <property type="protein sequence ID" value="SFZ85689.1"/>
    <property type="molecule type" value="Genomic_DNA"/>
</dbReference>
<name>A0A1K2I037_9HYPH</name>
<dbReference type="Pfam" id="PF03631">
    <property type="entry name" value="Virul_fac_BrkB"/>
    <property type="match status" value="1"/>
</dbReference>
<dbReference type="NCBIfam" id="TIGR00765">
    <property type="entry name" value="yihY_not_rbn"/>
    <property type="match status" value="1"/>
</dbReference>
<dbReference type="AlphaFoldDB" id="A0A1K2I037"/>
<proteinExistence type="predicted"/>
<dbReference type="InterPro" id="IPR017039">
    <property type="entry name" value="Virul_fac_BrkB"/>
</dbReference>